<feature type="binding site" description="axial binding residue" evidence="6">
    <location>
        <position position="149"/>
    </location>
    <ligand>
        <name>heme c</name>
        <dbReference type="ChEBI" id="CHEBI:61717"/>
    </ligand>
    <ligandPart>
        <name>Fe</name>
        <dbReference type="ChEBI" id="CHEBI:18248"/>
    </ligandPart>
</feature>
<dbReference type="GO" id="GO:0005506">
    <property type="term" value="F:iron ion binding"/>
    <property type="evidence" value="ECO:0007669"/>
    <property type="project" value="InterPro"/>
</dbReference>
<dbReference type="OrthoDB" id="5520910at2"/>
<dbReference type="GO" id="GO:0020037">
    <property type="term" value="F:heme binding"/>
    <property type="evidence" value="ECO:0007669"/>
    <property type="project" value="InterPro"/>
</dbReference>
<dbReference type="InterPro" id="IPR010980">
    <property type="entry name" value="Cyt_c/b562"/>
</dbReference>
<keyword evidence="10" id="KW-1185">Reference proteome</keyword>
<comment type="caution">
    <text evidence="9">The sequence shown here is derived from an EMBL/GenBank/DDBJ whole genome shotgun (WGS) entry which is preliminary data.</text>
</comment>
<dbReference type="PIRSF" id="PIRSF000027">
    <property type="entry name" value="Cytc_c_prime"/>
    <property type="match status" value="1"/>
</dbReference>
<reference evidence="9 10" key="1">
    <citation type="submission" date="2014-06" db="EMBL/GenBank/DDBJ databases">
        <title>Draft genome sequence of Idiomarina sp. MCCC 1A10513.</title>
        <authorList>
            <person name="Du J."/>
            <person name="Lai Q."/>
            <person name="Shao Z."/>
        </authorList>
    </citation>
    <scope>NUCLEOTIDE SEQUENCE [LARGE SCALE GENOMIC DNA]</scope>
    <source>
        <strain evidence="9 10">MCCC 1A10513</strain>
    </source>
</reference>
<organism evidence="9 10">
    <name type="scientific">Pseudidiomarina atlantica</name>
    <dbReference type="NCBI Taxonomy" id="1517416"/>
    <lineage>
        <taxon>Bacteria</taxon>
        <taxon>Pseudomonadati</taxon>
        <taxon>Pseudomonadota</taxon>
        <taxon>Gammaproteobacteria</taxon>
        <taxon>Alteromonadales</taxon>
        <taxon>Idiomarinaceae</taxon>
        <taxon>Pseudidiomarina</taxon>
    </lineage>
</organism>
<feature type="chain" id="PRO_5001905748" evidence="8">
    <location>
        <begin position="24"/>
        <end position="154"/>
    </location>
</feature>
<name>A0A094J8H6_9GAMM</name>
<dbReference type="InterPro" id="IPR002321">
    <property type="entry name" value="Cyt_c_II"/>
</dbReference>
<dbReference type="AlphaFoldDB" id="A0A094J8H6"/>
<dbReference type="SUPFAM" id="SSF47175">
    <property type="entry name" value="Cytochromes"/>
    <property type="match status" value="1"/>
</dbReference>
<feature type="binding site" description="covalent" evidence="7">
    <location>
        <position position="148"/>
    </location>
    <ligand>
        <name>heme c</name>
        <dbReference type="ChEBI" id="CHEBI:61717"/>
    </ligand>
</feature>
<keyword evidence="1" id="KW-0813">Transport</keyword>
<keyword evidence="4" id="KW-0249">Electron transport</keyword>
<dbReference type="RefSeq" id="WP_034732096.1">
    <property type="nucleotide sequence ID" value="NZ_JPIN01000006.1"/>
</dbReference>
<evidence type="ECO:0000256" key="8">
    <source>
        <dbReference type="SAM" id="SignalP"/>
    </source>
</evidence>
<comment type="PTM">
    <text evidence="7">Binds 1 heme group per subunit.</text>
</comment>
<feature type="signal peptide" evidence="8">
    <location>
        <begin position="1"/>
        <end position="23"/>
    </location>
</feature>
<evidence type="ECO:0000256" key="1">
    <source>
        <dbReference type="ARBA" id="ARBA00022448"/>
    </source>
</evidence>
<proteinExistence type="predicted"/>
<dbReference type="STRING" id="1517416.IDAT_06575"/>
<evidence type="ECO:0000313" key="9">
    <source>
        <dbReference type="EMBL" id="KFZ28861.1"/>
    </source>
</evidence>
<dbReference type="InterPro" id="IPR012127">
    <property type="entry name" value="Cyt_c_prime"/>
</dbReference>
<dbReference type="Gene3D" id="1.20.120.10">
    <property type="entry name" value="Cytochrome c/b562"/>
    <property type="match status" value="1"/>
</dbReference>
<evidence type="ECO:0000256" key="5">
    <source>
        <dbReference type="ARBA" id="ARBA00023004"/>
    </source>
</evidence>
<evidence type="ECO:0000256" key="3">
    <source>
        <dbReference type="ARBA" id="ARBA00022723"/>
    </source>
</evidence>
<dbReference type="GO" id="GO:0042597">
    <property type="term" value="C:periplasmic space"/>
    <property type="evidence" value="ECO:0007669"/>
    <property type="project" value="InterPro"/>
</dbReference>
<evidence type="ECO:0000256" key="7">
    <source>
        <dbReference type="PIRSR" id="PIRSR000027-2"/>
    </source>
</evidence>
<evidence type="ECO:0000256" key="4">
    <source>
        <dbReference type="ARBA" id="ARBA00022982"/>
    </source>
</evidence>
<evidence type="ECO:0000256" key="2">
    <source>
        <dbReference type="ARBA" id="ARBA00022617"/>
    </source>
</evidence>
<dbReference type="eggNOG" id="COG3909">
    <property type="taxonomic scope" value="Bacteria"/>
</dbReference>
<dbReference type="EMBL" id="JPIN01000006">
    <property type="protein sequence ID" value="KFZ28861.1"/>
    <property type="molecule type" value="Genomic_DNA"/>
</dbReference>
<evidence type="ECO:0000256" key="6">
    <source>
        <dbReference type="PIRSR" id="PIRSR000027-1"/>
    </source>
</evidence>
<keyword evidence="3 6" id="KW-0479">Metal-binding</keyword>
<protein>
    <submittedName>
        <fullName evidence="9">Cytochrome C556</fullName>
    </submittedName>
</protein>
<accession>A0A094J8H6</accession>
<dbReference type="Pfam" id="PF01322">
    <property type="entry name" value="Cytochrom_C_2"/>
    <property type="match status" value="1"/>
</dbReference>
<sequence length="154" mass="16952">MFLKSIKVVVLTAVAVSSASVVAQHAFNDADKAVEYRQKAFSVMQNNFAYMGDMIKGDMPFDLAIFTERAEVFANMTAVPWSGFTHEGAMPGNNTDALPAIWDNWDDFQERSEQLQADARNLLAAAESGDQGEIRGAFMTAAKNCKGCHDQYKD</sequence>
<keyword evidence="5 6" id="KW-0408">Iron</keyword>
<dbReference type="GO" id="GO:0022900">
    <property type="term" value="P:electron transport chain"/>
    <property type="evidence" value="ECO:0007669"/>
    <property type="project" value="InterPro"/>
</dbReference>
<feature type="binding site" description="covalent" evidence="7">
    <location>
        <position position="145"/>
    </location>
    <ligand>
        <name>heme c</name>
        <dbReference type="ChEBI" id="CHEBI:61717"/>
    </ligand>
</feature>
<evidence type="ECO:0000313" key="10">
    <source>
        <dbReference type="Proteomes" id="UP000053718"/>
    </source>
</evidence>
<gene>
    <name evidence="9" type="ORF">IDAT_06575</name>
</gene>
<keyword evidence="2 7" id="KW-0349">Heme</keyword>
<dbReference type="Proteomes" id="UP000053718">
    <property type="component" value="Unassembled WGS sequence"/>
</dbReference>
<keyword evidence="8" id="KW-0732">Signal</keyword>
<dbReference type="GO" id="GO:0009055">
    <property type="term" value="F:electron transfer activity"/>
    <property type="evidence" value="ECO:0007669"/>
    <property type="project" value="InterPro"/>
</dbReference>
<dbReference type="PROSITE" id="PS51009">
    <property type="entry name" value="CYTCII"/>
    <property type="match status" value="1"/>
</dbReference>